<feature type="domain" description="Non-reducing end beta-L-arabinofuranosidase-like GH127 C-terminal" evidence="1">
    <location>
        <begin position="27"/>
        <end position="135"/>
    </location>
</feature>
<reference evidence="2 3" key="1">
    <citation type="submission" date="2021-01" db="EMBL/GenBank/DDBJ databases">
        <title>Whole genome shotgun sequence of Planobispora siamensis NBRC 107568.</title>
        <authorList>
            <person name="Komaki H."/>
            <person name="Tamura T."/>
        </authorList>
    </citation>
    <scope>NUCLEOTIDE SEQUENCE [LARGE SCALE GENOMIC DNA]</scope>
    <source>
        <strain evidence="2 3">NBRC 107568</strain>
    </source>
</reference>
<dbReference type="PANTHER" id="PTHR43465:SF2">
    <property type="entry name" value="DUF1680 DOMAIN PROTEIN (AFU_ORTHOLOGUE AFUA_1G08910)"/>
    <property type="match status" value="1"/>
</dbReference>
<dbReference type="InterPro" id="IPR049049">
    <property type="entry name" value="Beta-AFase-like_GH127_C"/>
</dbReference>
<keyword evidence="3" id="KW-1185">Reference proteome</keyword>
<protein>
    <recommendedName>
        <fullName evidence="1">Non-reducing end beta-L-arabinofuranosidase-like GH127 C-terminal domain-containing protein</fullName>
    </recommendedName>
</protein>
<sequence length="138" mass="14986">MADRDWRPGDVVRLDLPVRPRWTGPGRGIDALRGCAAVERGPIVYCAESPGDEPPPAEVEVLPGPLTELEADGVVELETEALLHSPGQDAWPYAAMPALSGLSGLPDHGRKITLRLVPYHRWGNRGPATMRVWLPVAE</sequence>
<dbReference type="Pfam" id="PF20737">
    <property type="entry name" value="Glyco_hydro127C"/>
    <property type="match status" value="1"/>
</dbReference>
<evidence type="ECO:0000259" key="1">
    <source>
        <dbReference type="Pfam" id="PF20737"/>
    </source>
</evidence>
<dbReference type="EMBL" id="BOOJ01000039">
    <property type="protein sequence ID" value="GIH94213.1"/>
    <property type="molecule type" value="Genomic_DNA"/>
</dbReference>
<dbReference type="RefSeq" id="WP_239127975.1">
    <property type="nucleotide sequence ID" value="NZ_BOOJ01000039.1"/>
</dbReference>
<evidence type="ECO:0000313" key="2">
    <source>
        <dbReference type="EMBL" id="GIH94213.1"/>
    </source>
</evidence>
<dbReference type="Proteomes" id="UP000619788">
    <property type="component" value="Unassembled WGS sequence"/>
</dbReference>
<proteinExistence type="predicted"/>
<dbReference type="PANTHER" id="PTHR43465">
    <property type="entry name" value="DUF1680 DOMAIN PROTEIN (AFU_ORTHOLOGUE AFUA_1G08910)"/>
    <property type="match status" value="1"/>
</dbReference>
<name>A0A8J3SR82_9ACTN</name>
<comment type="caution">
    <text evidence="2">The sequence shown here is derived from an EMBL/GenBank/DDBJ whole genome shotgun (WGS) entry which is preliminary data.</text>
</comment>
<gene>
    <name evidence="2" type="ORF">Psi01_48430</name>
</gene>
<accession>A0A8J3SR82</accession>
<organism evidence="2 3">
    <name type="scientific">Planobispora siamensis</name>
    <dbReference type="NCBI Taxonomy" id="936338"/>
    <lineage>
        <taxon>Bacteria</taxon>
        <taxon>Bacillati</taxon>
        <taxon>Actinomycetota</taxon>
        <taxon>Actinomycetes</taxon>
        <taxon>Streptosporangiales</taxon>
        <taxon>Streptosporangiaceae</taxon>
        <taxon>Planobispora</taxon>
    </lineage>
</organism>
<dbReference type="AlphaFoldDB" id="A0A8J3SR82"/>
<dbReference type="InterPro" id="IPR049174">
    <property type="entry name" value="Beta-AFase-like"/>
</dbReference>
<evidence type="ECO:0000313" key="3">
    <source>
        <dbReference type="Proteomes" id="UP000619788"/>
    </source>
</evidence>